<protein>
    <recommendedName>
        <fullName evidence="4">FK506-binding protein 5-like protein</fullName>
    </recommendedName>
</protein>
<feature type="compositionally biased region" description="Low complexity" evidence="1">
    <location>
        <begin position="186"/>
        <end position="200"/>
    </location>
</feature>
<feature type="region of interest" description="Disordered" evidence="1">
    <location>
        <begin position="186"/>
        <end position="207"/>
    </location>
</feature>
<dbReference type="EMBL" id="QPKB01000004">
    <property type="protein sequence ID" value="RWR81668.1"/>
    <property type="molecule type" value="Genomic_DNA"/>
</dbReference>
<dbReference type="STRING" id="337451.A0A3S3MXX3"/>
<keyword evidence="3" id="KW-1185">Reference proteome</keyword>
<organism evidence="2 3">
    <name type="scientific">Cinnamomum micranthum f. kanehirae</name>
    <dbReference type="NCBI Taxonomy" id="337451"/>
    <lineage>
        <taxon>Eukaryota</taxon>
        <taxon>Viridiplantae</taxon>
        <taxon>Streptophyta</taxon>
        <taxon>Embryophyta</taxon>
        <taxon>Tracheophyta</taxon>
        <taxon>Spermatophyta</taxon>
        <taxon>Magnoliopsida</taxon>
        <taxon>Magnoliidae</taxon>
        <taxon>Laurales</taxon>
        <taxon>Lauraceae</taxon>
        <taxon>Cinnamomum</taxon>
    </lineage>
</organism>
<accession>A0A3S3MXX3</accession>
<proteinExistence type="predicted"/>
<evidence type="ECO:0000313" key="3">
    <source>
        <dbReference type="Proteomes" id="UP000283530"/>
    </source>
</evidence>
<sequence>MSSNSTQTPNNDRNISDIFDSLLMESFLNRRQHNPPHLNAGSVMDDVLSTVLTPSLPLIPSSPSGPDEIPSSTNGLDEPGLGYVANEEAKVEAEIIRTIHSGDTESLRPNSGQPVTIGGHNICVGFRDEMGSECRVWEWHGHVLTLDADNCYSLEVFTLVWREIFNFPLKSHDVLSTVLTPSLPLIPTSPSSPDEISSSTNGPDTPRLGYVANEEAKVEAEIIRTIHSGDTLSLRPNFGQPITIGGHNISVGFRDEMGFEYRVWEWHGHVLTPDEDNCYSLEYIFGNYFEERRIGEEGIWGYVL</sequence>
<dbReference type="OrthoDB" id="1904011at2759"/>
<reference evidence="2 3" key="1">
    <citation type="journal article" date="2019" name="Nat. Plants">
        <title>Stout camphor tree genome fills gaps in understanding of flowering plant genome evolution.</title>
        <authorList>
            <person name="Chaw S.M."/>
            <person name="Liu Y.C."/>
            <person name="Wu Y.W."/>
            <person name="Wang H.Y."/>
            <person name="Lin C.I."/>
            <person name="Wu C.S."/>
            <person name="Ke H.M."/>
            <person name="Chang L.Y."/>
            <person name="Hsu C.Y."/>
            <person name="Yang H.T."/>
            <person name="Sudianto E."/>
            <person name="Hsu M.H."/>
            <person name="Wu K.P."/>
            <person name="Wang L.N."/>
            <person name="Leebens-Mack J.H."/>
            <person name="Tsai I.J."/>
        </authorList>
    </citation>
    <scope>NUCLEOTIDE SEQUENCE [LARGE SCALE GENOMIC DNA]</scope>
    <source>
        <strain evidence="3">cv. Chaw 1501</strain>
        <tissue evidence="2">Young leaves</tissue>
    </source>
</reference>
<name>A0A3S3MXX3_9MAGN</name>
<feature type="region of interest" description="Disordered" evidence="1">
    <location>
        <begin position="59"/>
        <end position="80"/>
    </location>
</feature>
<dbReference type="AlphaFoldDB" id="A0A3S3MXX3"/>
<evidence type="ECO:0000256" key="1">
    <source>
        <dbReference type="SAM" id="MobiDB-lite"/>
    </source>
</evidence>
<dbReference type="PANTHER" id="PTHR35286:SF1">
    <property type="entry name" value="EXPRESSED PROTEIN"/>
    <property type="match status" value="1"/>
</dbReference>
<comment type="caution">
    <text evidence="2">The sequence shown here is derived from an EMBL/GenBank/DDBJ whole genome shotgun (WGS) entry which is preliminary data.</text>
</comment>
<evidence type="ECO:0000313" key="2">
    <source>
        <dbReference type="EMBL" id="RWR81668.1"/>
    </source>
</evidence>
<dbReference type="PANTHER" id="PTHR35286">
    <property type="entry name" value="EXPRESSED PROTEIN"/>
    <property type="match status" value="1"/>
</dbReference>
<dbReference type="Proteomes" id="UP000283530">
    <property type="component" value="Unassembled WGS sequence"/>
</dbReference>
<evidence type="ECO:0008006" key="4">
    <source>
        <dbReference type="Google" id="ProtNLM"/>
    </source>
</evidence>
<gene>
    <name evidence="2" type="ORF">CKAN_01035900</name>
</gene>